<dbReference type="InterPro" id="IPR000175">
    <property type="entry name" value="Na/ntran_symport"/>
</dbReference>
<keyword evidence="8" id="KW-1185">Reference proteome</keyword>
<dbReference type="InterPro" id="IPR037272">
    <property type="entry name" value="SNS_sf"/>
</dbReference>
<dbReference type="GO" id="GO:0016020">
    <property type="term" value="C:membrane"/>
    <property type="evidence" value="ECO:0007669"/>
    <property type="project" value="UniProtKB-SubCell"/>
</dbReference>
<dbReference type="EMBL" id="NEDP02004925">
    <property type="protein sequence ID" value="OWF44088.1"/>
    <property type="molecule type" value="Genomic_DNA"/>
</dbReference>
<reference evidence="7 8" key="1">
    <citation type="journal article" date="2017" name="Nat. Ecol. Evol.">
        <title>Scallop genome provides insights into evolution of bilaterian karyotype and development.</title>
        <authorList>
            <person name="Wang S."/>
            <person name="Zhang J."/>
            <person name="Jiao W."/>
            <person name="Li J."/>
            <person name="Xun X."/>
            <person name="Sun Y."/>
            <person name="Guo X."/>
            <person name="Huan P."/>
            <person name="Dong B."/>
            <person name="Zhang L."/>
            <person name="Hu X."/>
            <person name="Sun X."/>
            <person name="Wang J."/>
            <person name="Zhao C."/>
            <person name="Wang Y."/>
            <person name="Wang D."/>
            <person name="Huang X."/>
            <person name="Wang R."/>
            <person name="Lv J."/>
            <person name="Li Y."/>
            <person name="Zhang Z."/>
            <person name="Liu B."/>
            <person name="Lu W."/>
            <person name="Hui Y."/>
            <person name="Liang J."/>
            <person name="Zhou Z."/>
            <person name="Hou R."/>
            <person name="Li X."/>
            <person name="Liu Y."/>
            <person name="Li H."/>
            <person name="Ning X."/>
            <person name="Lin Y."/>
            <person name="Zhao L."/>
            <person name="Xing Q."/>
            <person name="Dou J."/>
            <person name="Li Y."/>
            <person name="Mao J."/>
            <person name="Guo H."/>
            <person name="Dou H."/>
            <person name="Li T."/>
            <person name="Mu C."/>
            <person name="Jiang W."/>
            <person name="Fu Q."/>
            <person name="Fu X."/>
            <person name="Miao Y."/>
            <person name="Liu J."/>
            <person name="Yu Q."/>
            <person name="Li R."/>
            <person name="Liao H."/>
            <person name="Li X."/>
            <person name="Kong Y."/>
            <person name="Jiang Z."/>
            <person name="Chourrout D."/>
            <person name="Li R."/>
            <person name="Bao Z."/>
        </authorList>
    </citation>
    <scope>NUCLEOTIDE SEQUENCE [LARGE SCALE GENOMIC DNA]</scope>
    <source>
        <strain evidence="7 8">PY_sf001</strain>
    </source>
</reference>
<keyword evidence="5 6" id="KW-0472">Membrane</keyword>
<dbReference type="SUPFAM" id="SSF161070">
    <property type="entry name" value="SNF-like"/>
    <property type="match status" value="1"/>
</dbReference>
<evidence type="ECO:0000256" key="6">
    <source>
        <dbReference type="SAM" id="Phobius"/>
    </source>
</evidence>
<evidence type="ECO:0000256" key="1">
    <source>
        <dbReference type="ARBA" id="ARBA00004141"/>
    </source>
</evidence>
<sequence length="66" mass="7453">MQMDNDICALLSGAFLVPYFIFLGMVGVPQLLLQFSYPQYSSSGPARAWVCCPLFKGNVTYRITRR</sequence>
<proteinExistence type="predicted"/>
<gene>
    <name evidence="7" type="ORF">KP79_PYT21101</name>
</gene>
<keyword evidence="4 6" id="KW-1133">Transmembrane helix</keyword>
<dbReference type="Pfam" id="PF00209">
    <property type="entry name" value="SNF"/>
    <property type="match status" value="1"/>
</dbReference>
<keyword evidence="2" id="KW-0813">Transport</keyword>
<keyword evidence="3 6" id="KW-0812">Transmembrane</keyword>
<dbReference type="Proteomes" id="UP000242188">
    <property type="component" value="Unassembled WGS sequence"/>
</dbReference>
<organism evidence="7 8">
    <name type="scientific">Mizuhopecten yessoensis</name>
    <name type="common">Japanese scallop</name>
    <name type="synonym">Patinopecten yessoensis</name>
    <dbReference type="NCBI Taxonomy" id="6573"/>
    <lineage>
        <taxon>Eukaryota</taxon>
        <taxon>Metazoa</taxon>
        <taxon>Spiralia</taxon>
        <taxon>Lophotrochozoa</taxon>
        <taxon>Mollusca</taxon>
        <taxon>Bivalvia</taxon>
        <taxon>Autobranchia</taxon>
        <taxon>Pteriomorphia</taxon>
        <taxon>Pectinida</taxon>
        <taxon>Pectinoidea</taxon>
        <taxon>Pectinidae</taxon>
        <taxon>Mizuhopecten</taxon>
    </lineage>
</organism>
<evidence type="ECO:0000256" key="4">
    <source>
        <dbReference type="ARBA" id="ARBA00022989"/>
    </source>
</evidence>
<comment type="caution">
    <text evidence="7">The sequence shown here is derived from an EMBL/GenBank/DDBJ whole genome shotgun (WGS) entry which is preliminary data.</text>
</comment>
<evidence type="ECO:0000313" key="8">
    <source>
        <dbReference type="Proteomes" id="UP000242188"/>
    </source>
</evidence>
<evidence type="ECO:0000256" key="2">
    <source>
        <dbReference type="ARBA" id="ARBA00022448"/>
    </source>
</evidence>
<accession>A0A210Q5T9</accession>
<evidence type="ECO:0000313" key="7">
    <source>
        <dbReference type="EMBL" id="OWF44088.1"/>
    </source>
</evidence>
<dbReference type="AlphaFoldDB" id="A0A210Q5T9"/>
<protein>
    <submittedName>
        <fullName evidence="7">Sodium-dependent proline transporter</fullName>
    </submittedName>
</protein>
<dbReference type="PROSITE" id="PS50267">
    <property type="entry name" value="NA_NEUROTRAN_SYMP_3"/>
    <property type="match status" value="1"/>
</dbReference>
<name>A0A210Q5T9_MIZYE</name>
<evidence type="ECO:0000256" key="3">
    <source>
        <dbReference type="ARBA" id="ARBA00022692"/>
    </source>
</evidence>
<evidence type="ECO:0000256" key="5">
    <source>
        <dbReference type="ARBA" id="ARBA00023136"/>
    </source>
</evidence>
<comment type="subcellular location">
    <subcellularLocation>
        <location evidence="1">Membrane</location>
        <topology evidence="1">Multi-pass membrane protein</topology>
    </subcellularLocation>
</comment>
<feature type="transmembrane region" description="Helical" evidence="6">
    <location>
        <begin position="7"/>
        <end position="28"/>
    </location>
</feature>